<dbReference type="AlphaFoldDB" id="K2KEU0"/>
<dbReference type="EMBL" id="AMRI01000006">
    <property type="protein sequence ID" value="EKE75870.1"/>
    <property type="molecule type" value="Genomic_DNA"/>
</dbReference>
<organism evidence="2 3">
    <name type="scientific">Gallaecimonas xiamenensis 3-C-1</name>
    <dbReference type="NCBI Taxonomy" id="745411"/>
    <lineage>
        <taxon>Bacteria</taxon>
        <taxon>Pseudomonadati</taxon>
        <taxon>Pseudomonadota</taxon>
        <taxon>Gammaproteobacteria</taxon>
        <taxon>Enterobacterales</taxon>
        <taxon>Gallaecimonadaceae</taxon>
        <taxon>Gallaecimonas</taxon>
    </lineage>
</organism>
<protein>
    <submittedName>
        <fullName evidence="2">Uncharacterized protein</fullName>
    </submittedName>
</protein>
<dbReference type="STRING" id="745411.B3C1_05407"/>
<dbReference type="RefSeq" id="WP_008483439.1">
    <property type="nucleotide sequence ID" value="NZ_AMRI01000006.1"/>
</dbReference>
<name>K2KEU0_9GAMM</name>
<sequence length="106" mass="12493">MKSAKEFAHWLRERVGHVTEGVYLTREDVQQLTGRQRFTLDYINDVHFELSLVGMGLVTDTHRENFFLIHLPKDHWLKHGDRYQRPEGPRPVDTSGQDSVVRRIKP</sequence>
<gene>
    <name evidence="2" type="ORF">B3C1_05407</name>
</gene>
<comment type="caution">
    <text evidence="2">The sequence shown here is derived from an EMBL/GenBank/DDBJ whole genome shotgun (WGS) entry which is preliminary data.</text>
</comment>
<dbReference type="eggNOG" id="ENOG50332T4">
    <property type="taxonomic scope" value="Bacteria"/>
</dbReference>
<feature type="compositionally biased region" description="Basic and acidic residues" evidence="1">
    <location>
        <begin position="80"/>
        <end position="90"/>
    </location>
</feature>
<keyword evidence="3" id="KW-1185">Reference proteome</keyword>
<dbReference type="Proteomes" id="UP000006755">
    <property type="component" value="Unassembled WGS sequence"/>
</dbReference>
<feature type="region of interest" description="Disordered" evidence="1">
    <location>
        <begin position="80"/>
        <end position="106"/>
    </location>
</feature>
<reference evidence="2 3" key="1">
    <citation type="journal article" date="2012" name="J. Bacteriol.">
        <title>Genome Sequence of Gallaecimonas xiamenensis Type Strain 3-C-1.</title>
        <authorList>
            <person name="Lai Q."/>
            <person name="Wang L."/>
            <person name="Wang W."/>
            <person name="Shao Z."/>
        </authorList>
    </citation>
    <scope>NUCLEOTIDE SEQUENCE [LARGE SCALE GENOMIC DNA]</scope>
    <source>
        <strain evidence="2 3">3-C-1</strain>
    </source>
</reference>
<evidence type="ECO:0000313" key="3">
    <source>
        <dbReference type="Proteomes" id="UP000006755"/>
    </source>
</evidence>
<proteinExistence type="predicted"/>
<accession>K2KEU0</accession>
<evidence type="ECO:0000256" key="1">
    <source>
        <dbReference type="SAM" id="MobiDB-lite"/>
    </source>
</evidence>
<evidence type="ECO:0000313" key="2">
    <source>
        <dbReference type="EMBL" id="EKE75870.1"/>
    </source>
</evidence>